<dbReference type="AlphaFoldDB" id="A0A835ESU8"/>
<reference evidence="2" key="1">
    <citation type="submission" date="2020-07" db="EMBL/GenBank/DDBJ databases">
        <title>Genome sequence and genetic diversity analysis of an under-domesticated orphan crop, white fonio (Digitaria exilis).</title>
        <authorList>
            <person name="Bennetzen J.L."/>
            <person name="Chen S."/>
            <person name="Ma X."/>
            <person name="Wang X."/>
            <person name="Yssel A.E.J."/>
            <person name="Chaluvadi S.R."/>
            <person name="Johnson M."/>
            <person name="Gangashetty P."/>
            <person name="Hamidou F."/>
            <person name="Sanogo M.D."/>
            <person name="Zwaenepoel A."/>
            <person name="Wallace J."/>
            <person name="Van De Peer Y."/>
            <person name="Van Deynze A."/>
        </authorList>
    </citation>
    <scope>NUCLEOTIDE SEQUENCE</scope>
    <source>
        <tissue evidence="2">Leaves</tissue>
    </source>
</reference>
<evidence type="ECO:0000313" key="2">
    <source>
        <dbReference type="EMBL" id="KAF8709866.1"/>
    </source>
</evidence>
<dbReference type="PANTHER" id="PTHR33181:SF4">
    <property type="entry name" value="OVULE PROTEIN"/>
    <property type="match status" value="1"/>
</dbReference>
<evidence type="ECO:0000256" key="1">
    <source>
        <dbReference type="SAM" id="MobiDB-lite"/>
    </source>
</evidence>
<sequence>MNAGLRKLKKEVRTCEYRDVHVMWEMLRSTDGPVPLAEKEAAAAAAVAAAASARKRKNAWRRFIYYCCASIGFGSRPELDQRVRGFPPGEDQEIDRSPRRETAWYI</sequence>
<evidence type="ECO:0000313" key="3">
    <source>
        <dbReference type="Proteomes" id="UP000636709"/>
    </source>
</evidence>
<dbReference type="EMBL" id="JACEFO010001754">
    <property type="protein sequence ID" value="KAF8709866.1"/>
    <property type="molecule type" value="Genomic_DNA"/>
</dbReference>
<keyword evidence="3" id="KW-1185">Reference proteome</keyword>
<name>A0A835ESU8_9POAL</name>
<feature type="compositionally biased region" description="Basic and acidic residues" evidence="1">
    <location>
        <begin position="94"/>
        <end position="106"/>
    </location>
</feature>
<dbReference type="Proteomes" id="UP000636709">
    <property type="component" value="Unassembled WGS sequence"/>
</dbReference>
<accession>A0A835ESU8</accession>
<proteinExistence type="predicted"/>
<gene>
    <name evidence="2" type="ORF">HU200_029579</name>
</gene>
<dbReference type="OrthoDB" id="661559at2759"/>
<comment type="caution">
    <text evidence="2">The sequence shown here is derived from an EMBL/GenBank/DDBJ whole genome shotgun (WGS) entry which is preliminary data.</text>
</comment>
<dbReference type="PANTHER" id="PTHR33181">
    <property type="entry name" value="OS01G0778500 PROTEIN"/>
    <property type="match status" value="1"/>
</dbReference>
<feature type="region of interest" description="Disordered" evidence="1">
    <location>
        <begin position="85"/>
        <end position="106"/>
    </location>
</feature>
<protein>
    <submittedName>
        <fullName evidence="2">Uncharacterized protein</fullName>
    </submittedName>
</protein>
<organism evidence="2 3">
    <name type="scientific">Digitaria exilis</name>
    <dbReference type="NCBI Taxonomy" id="1010633"/>
    <lineage>
        <taxon>Eukaryota</taxon>
        <taxon>Viridiplantae</taxon>
        <taxon>Streptophyta</taxon>
        <taxon>Embryophyta</taxon>
        <taxon>Tracheophyta</taxon>
        <taxon>Spermatophyta</taxon>
        <taxon>Magnoliopsida</taxon>
        <taxon>Liliopsida</taxon>
        <taxon>Poales</taxon>
        <taxon>Poaceae</taxon>
        <taxon>PACMAD clade</taxon>
        <taxon>Panicoideae</taxon>
        <taxon>Panicodae</taxon>
        <taxon>Paniceae</taxon>
        <taxon>Anthephorinae</taxon>
        <taxon>Digitaria</taxon>
    </lineage>
</organism>